<evidence type="ECO:0000259" key="5">
    <source>
        <dbReference type="Pfam" id="PF17863"/>
    </source>
</evidence>
<dbReference type="PIRSF" id="PIRSF002849">
    <property type="entry name" value="AAA_ATPase_chaperone_MoxR_prd"/>
    <property type="match status" value="1"/>
</dbReference>
<keyword evidence="2" id="KW-0067">ATP-binding</keyword>
<comment type="similarity">
    <text evidence="3">Belongs to the MoxR family.</text>
</comment>
<dbReference type="FunFam" id="3.40.50.300:FF:000640">
    <property type="entry name" value="MoxR family ATPase"/>
    <property type="match status" value="1"/>
</dbReference>
<evidence type="ECO:0000313" key="6">
    <source>
        <dbReference type="EMBL" id="MBB3023310.1"/>
    </source>
</evidence>
<dbReference type="Pfam" id="PF17863">
    <property type="entry name" value="AAA_lid_2"/>
    <property type="match status" value="1"/>
</dbReference>
<reference evidence="6 7" key="1">
    <citation type="submission" date="2020-08" db="EMBL/GenBank/DDBJ databases">
        <title>Sequencing the genomes of 1000 actinobacteria strains.</title>
        <authorList>
            <person name="Klenk H.-P."/>
        </authorList>
    </citation>
    <scope>NUCLEOTIDE SEQUENCE [LARGE SCALE GENOMIC DNA]</scope>
    <source>
        <strain evidence="6 7">DSM 23040</strain>
    </source>
</reference>
<dbReference type="RefSeq" id="WP_343064067.1">
    <property type="nucleotide sequence ID" value="NZ_CBCSFZ010000025.1"/>
</dbReference>
<dbReference type="GO" id="GO:0005524">
    <property type="term" value="F:ATP binding"/>
    <property type="evidence" value="ECO:0007669"/>
    <property type="project" value="UniProtKB-KW"/>
</dbReference>
<feature type="domain" description="ATPase AAA-3" evidence="4">
    <location>
        <begin position="51"/>
        <end position="181"/>
    </location>
</feature>
<dbReference type="InterPro" id="IPR011703">
    <property type="entry name" value="ATPase_AAA-3"/>
</dbReference>
<dbReference type="Gene3D" id="1.10.8.80">
    <property type="entry name" value="Magnesium chelatase subunit I, C-Terminal domain"/>
    <property type="match status" value="1"/>
</dbReference>
<evidence type="ECO:0000256" key="2">
    <source>
        <dbReference type="ARBA" id="ARBA00022840"/>
    </source>
</evidence>
<accession>A0A839QWX8</accession>
<feature type="domain" description="ChlI/MoxR AAA lid" evidence="5">
    <location>
        <begin position="249"/>
        <end position="320"/>
    </location>
</feature>
<keyword evidence="1" id="KW-0547">Nucleotide-binding</keyword>
<dbReference type="SUPFAM" id="SSF52540">
    <property type="entry name" value="P-loop containing nucleoside triphosphate hydrolases"/>
    <property type="match status" value="1"/>
</dbReference>
<dbReference type="InterPro" id="IPR041628">
    <property type="entry name" value="ChlI/MoxR_AAA_lid"/>
</dbReference>
<dbReference type="EMBL" id="JACHWP010000004">
    <property type="protein sequence ID" value="MBB3023310.1"/>
    <property type="molecule type" value="Genomic_DNA"/>
</dbReference>
<dbReference type="InterPro" id="IPR027417">
    <property type="entry name" value="P-loop_NTPase"/>
</dbReference>
<dbReference type="Pfam" id="PF07726">
    <property type="entry name" value="AAA_3"/>
    <property type="match status" value="1"/>
</dbReference>
<evidence type="ECO:0000259" key="4">
    <source>
        <dbReference type="Pfam" id="PF07726"/>
    </source>
</evidence>
<dbReference type="AlphaFoldDB" id="A0A839QWX8"/>
<dbReference type="PANTHER" id="PTHR42759:SF5">
    <property type="entry name" value="METHANOL DEHYDROGENASE REGULATOR"/>
    <property type="match status" value="1"/>
</dbReference>
<dbReference type="Proteomes" id="UP000568050">
    <property type="component" value="Unassembled WGS sequence"/>
</dbReference>
<proteinExistence type="inferred from homology"/>
<organism evidence="6 7">
    <name type="scientific">Helcobacillus massiliensis</name>
    <dbReference type="NCBI Taxonomy" id="521392"/>
    <lineage>
        <taxon>Bacteria</taxon>
        <taxon>Bacillati</taxon>
        <taxon>Actinomycetota</taxon>
        <taxon>Actinomycetes</taxon>
        <taxon>Micrococcales</taxon>
        <taxon>Dermabacteraceae</taxon>
        <taxon>Helcobacillus</taxon>
    </lineage>
</organism>
<evidence type="ECO:0000256" key="1">
    <source>
        <dbReference type="ARBA" id="ARBA00022741"/>
    </source>
</evidence>
<dbReference type="GO" id="GO:0016887">
    <property type="term" value="F:ATP hydrolysis activity"/>
    <property type="evidence" value="ECO:0007669"/>
    <property type="project" value="InterPro"/>
</dbReference>
<gene>
    <name evidence="6" type="ORF">FHX50_001602</name>
</gene>
<evidence type="ECO:0000313" key="7">
    <source>
        <dbReference type="Proteomes" id="UP000568050"/>
    </source>
</evidence>
<keyword evidence="7" id="KW-1185">Reference proteome</keyword>
<dbReference type="PANTHER" id="PTHR42759">
    <property type="entry name" value="MOXR FAMILY PROTEIN"/>
    <property type="match status" value="1"/>
</dbReference>
<keyword evidence="6" id="KW-0378">Hydrolase</keyword>
<dbReference type="EC" id="3.6.3.-" evidence="6"/>
<dbReference type="Gene3D" id="3.40.50.300">
    <property type="entry name" value="P-loop containing nucleotide triphosphate hydrolases"/>
    <property type="match status" value="1"/>
</dbReference>
<dbReference type="InterPro" id="IPR050764">
    <property type="entry name" value="CbbQ/NirQ/NorQ/GpvN"/>
</dbReference>
<sequence>MDTADHAPLSEADAAWVHTLTTDLTGEVEKVIEGKHAAVRSIIHCLLAAGHVLIEDVPGVGKTMLARALATALDATAQRLQFTPDLLPGDITGASIFNQATRDFEFRPGAVFTHILLADEINRASAKTQSALLEAMEEHAVTVDGTTHRLDDPFMVMATANPVEMAGTFDLPEAQRDRFLMRLSLGYPDPGSELRMLRTQTTSGPRADSPLQRVRPIATTTDIARALALVCRAHTSEALLGYVVALADATRRHSEIIMGASPRAAVHLVRAAKATAACDGRTYVTPQDVRANLTEVWAHRLHLVPSGPVDHARAADILADITGTVPVAGTHAGPAPVGAAAAQPAATGRGASAPEC</sequence>
<name>A0A839QWX8_9MICO</name>
<protein>
    <submittedName>
        <fullName evidence="6">MoxR-like ATPase</fullName>
        <ecNumber evidence="6">3.6.3.-</ecNumber>
    </submittedName>
</protein>
<comment type="caution">
    <text evidence="6">The sequence shown here is derived from an EMBL/GenBank/DDBJ whole genome shotgun (WGS) entry which is preliminary data.</text>
</comment>
<dbReference type="CDD" id="cd00009">
    <property type="entry name" value="AAA"/>
    <property type="match status" value="1"/>
</dbReference>
<evidence type="ECO:0000256" key="3">
    <source>
        <dbReference type="ARBA" id="ARBA00061607"/>
    </source>
</evidence>